<protein>
    <recommendedName>
        <fullName evidence="2">Bacterial Ig-like domain-containing protein</fullName>
    </recommendedName>
</protein>
<feature type="domain" description="Bacterial Ig-like" evidence="2">
    <location>
        <begin position="33"/>
        <end position="87"/>
    </location>
</feature>
<organism evidence="3 4">
    <name type="scientific">Candidatus Magasanikbacteria bacterium GW2011_GWA2_42_32</name>
    <dbReference type="NCBI Taxonomy" id="1619039"/>
    <lineage>
        <taxon>Bacteria</taxon>
        <taxon>Candidatus Magasanikiibacteriota</taxon>
    </lineage>
</organism>
<dbReference type="InterPro" id="IPR013783">
    <property type="entry name" value="Ig-like_fold"/>
</dbReference>
<sequence length="288" mass="30435">MPAAPLVFSPKNNDTISGNEIVIVGGAIPLGSLQVDLEGESYITSVSANGSWQIVLPNISQLSNGLHTLNIRVIDTAGNTSEANLLTLNKVEAIIPAVTASGVSLVPGVVFPALGSITGPSVLMPIILPELSLPPVKLIEETAGAVELAALPVPNIANVQAAVTVTQSNLITFAGTALPNQDVLIYIHSDQALVYRTHTDNAGLWSFSHDQNVAELTPGEHSVYAVAVDTDAKVKSRPSAVAFFTISKSLWVTIYSLLNLPTTIFAVIILLITIFWLYRLKRRGALAS</sequence>
<feature type="transmembrane region" description="Helical" evidence="1">
    <location>
        <begin position="254"/>
        <end position="278"/>
    </location>
</feature>
<gene>
    <name evidence="3" type="ORF">UV20_C0004G0035</name>
</gene>
<keyword evidence="1" id="KW-0812">Transmembrane</keyword>
<dbReference type="Pfam" id="PF19077">
    <property type="entry name" value="Big_13"/>
    <property type="match status" value="1"/>
</dbReference>
<reference evidence="3 4" key="1">
    <citation type="journal article" date="2015" name="Nature">
        <title>rRNA introns, odd ribosomes, and small enigmatic genomes across a large radiation of phyla.</title>
        <authorList>
            <person name="Brown C.T."/>
            <person name="Hug L.A."/>
            <person name="Thomas B.C."/>
            <person name="Sharon I."/>
            <person name="Castelle C.J."/>
            <person name="Singh A."/>
            <person name="Wilkins M.J."/>
            <person name="Williams K.H."/>
            <person name="Banfield J.F."/>
        </authorList>
    </citation>
    <scope>NUCLEOTIDE SEQUENCE [LARGE SCALE GENOMIC DNA]</scope>
</reference>
<name>A0A0G1A7M9_9BACT</name>
<dbReference type="Gene3D" id="2.60.40.10">
    <property type="entry name" value="Immunoglobulins"/>
    <property type="match status" value="2"/>
</dbReference>
<accession>A0A0G1A7M9</accession>
<evidence type="ECO:0000256" key="1">
    <source>
        <dbReference type="SAM" id="Phobius"/>
    </source>
</evidence>
<dbReference type="InterPro" id="IPR044016">
    <property type="entry name" value="Big_13"/>
</dbReference>
<comment type="caution">
    <text evidence="3">The sequence shown here is derived from an EMBL/GenBank/DDBJ whole genome shotgun (WGS) entry which is preliminary data.</text>
</comment>
<dbReference type="NCBIfam" id="NF033510">
    <property type="entry name" value="Ca_tandemer"/>
    <property type="match status" value="1"/>
</dbReference>
<evidence type="ECO:0000259" key="2">
    <source>
        <dbReference type="Pfam" id="PF19077"/>
    </source>
</evidence>
<proteinExistence type="predicted"/>
<dbReference type="Proteomes" id="UP000034837">
    <property type="component" value="Unassembled WGS sequence"/>
</dbReference>
<keyword evidence="1" id="KW-0472">Membrane</keyword>
<evidence type="ECO:0000313" key="3">
    <source>
        <dbReference type="EMBL" id="KKS56939.1"/>
    </source>
</evidence>
<dbReference type="EMBL" id="LCDO01000004">
    <property type="protein sequence ID" value="KKS56939.1"/>
    <property type="molecule type" value="Genomic_DNA"/>
</dbReference>
<keyword evidence="1" id="KW-1133">Transmembrane helix</keyword>
<evidence type="ECO:0000313" key="4">
    <source>
        <dbReference type="Proteomes" id="UP000034837"/>
    </source>
</evidence>
<dbReference type="AlphaFoldDB" id="A0A0G1A7M9"/>